<organism evidence="1 2">
    <name type="scientific">Gomphosphaeria aponina SAG 52.96 = DSM 107014</name>
    <dbReference type="NCBI Taxonomy" id="1521640"/>
    <lineage>
        <taxon>Bacteria</taxon>
        <taxon>Bacillati</taxon>
        <taxon>Cyanobacteriota</taxon>
        <taxon>Cyanophyceae</taxon>
        <taxon>Oscillatoriophycideae</taxon>
        <taxon>Chroococcales</taxon>
        <taxon>Gomphosphaeriaceae</taxon>
        <taxon>Gomphosphaeria</taxon>
    </lineage>
</organism>
<proteinExistence type="predicted"/>
<name>A0A941JT79_9CHRO</name>
<reference evidence="1" key="1">
    <citation type="submission" date="2021-02" db="EMBL/GenBank/DDBJ databases">
        <title>Metagenome analyses of Stigonema ocellatum DSM 106950, Chlorogloea purpurea SAG 13.99 and Gomphosphaeria aponina DSM 107014.</title>
        <authorList>
            <person name="Marter P."/>
            <person name="Huang S."/>
        </authorList>
    </citation>
    <scope>NUCLEOTIDE SEQUENCE</scope>
    <source>
        <strain evidence="1">JP213</strain>
    </source>
</reference>
<sequence length="130" mass="15370">MIKNTQSAEFVERSKCINSGSTNLKELSSGFFTEQPLKNFIDNEPWGESPLKYLTYQKWCFVQCLNCTQKFHKYILNPSWMKKCYSEWVTQKAIEKFEKDRGLNSAENLFEKGRHYIIYILCIKNSTTKN</sequence>
<gene>
    <name evidence="1" type="ORF">DSM107014_09590</name>
</gene>
<accession>A0A941JT79</accession>
<evidence type="ECO:0000313" key="1">
    <source>
        <dbReference type="EMBL" id="MBR8828132.1"/>
    </source>
</evidence>
<dbReference type="AlphaFoldDB" id="A0A941JT79"/>
<protein>
    <submittedName>
        <fullName evidence="1">Uncharacterized protein</fullName>
    </submittedName>
</protein>
<dbReference type="Proteomes" id="UP000767446">
    <property type="component" value="Unassembled WGS sequence"/>
</dbReference>
<comment type="caution">
    <text evidence="1">The sequence shown here is derived from an EMBL/GenBank/DDBJ whole genome shotgun (WGS) entry which is preliminary data.</text>
</comment>
<evidence type="ECO:0000313" key="2">
    <source>
        <dbReference type="Proteomes" id="UP000767446"/>
    </source>
</evidence>
<dbReference type="EMBL" id="JADQBC010000056">
    <property type="protein sequence ID" value="MBR8828132.1"/>
    <property type="molecule type" value="Genomic_DNA"/>
</dbReference>